<dbReference type="Gene3D" id="2.40.50.100">
    <property type="match status" value="2"/>
</dbReference>
<evidence type="ECO:0000313" key="4">
    <source>
        <dbReference type="EMBL" id="QDV42337.1"/>
    </source>
</evidence>
<accession>A0A518HNH7</accession>
<keyword evidence="2" id="KW-0175">Coiled coil</keyword>
<dbReference type="InterPro" id="IPR058792">
    <property type="entry name" value="Beta-barrel_RND_2"/>
</dbReference>
<dbReference type="OrthoDB" id="9778236at2"/>
<dbReference type="AlphaFoldDB" id="A0A518HNH7"/>
<dbReference type="Pfam" id="PF25954">
    <property type="entry name" value="Beta-barrel_RND_2"/>
    <property type="match status" value="1"/>
</dbReference>
<dbReference type="SUPFAM" id="SSF111369">
    <property type="entry name" value="HlyD-like secretion proteins"/>
    <property type="match status" value="2"/>
</dbReference>
<comment type="subcellular location">
    <subcellularLocation>
        <location evidence="1">Cell envelope</location>
    </subcellularLocation>
</comment>
<keyword evidence="5" id="KW-1185">Reference proteome</keyword>
<dbReference type="PRINTS" id="PR01490">
    <property type="entry name" value="RTXTOXIND"/>
</dbReference>
<dbReference type="RefSeq" id="WP_145385990.1">
    <property type="nucleotide sequence ID" value="NZ_CP037423.1"/>
</dbReference>
<dbReference type="Gene3D" id="2.40.30.170">
    <property type="match status" value="1"/>
</dbReference>
<protein>
    <submittedName>
        <fullName evidence="4">Cobalt-zinc-cadmium resistance protein CzcB</fullName>
    </submittedName>
</protein>
<gene>
    <name evidence="4" type="primary">czcB_1</name>
    <name evidence="4" type="ORF">Enr13x_21820</name>
</gene>
<evidence type="ECO:0000259" key="3">
    <source>
        <dbReference type="Pfam" id="PF25954"/>
    </source>
</evidence>
<dbReference type="PANTHER" id="PTHR32347:SF23">
    <property type="entry name" value="BLL5650 PROTEIN"/>
    <property type="match status" value="1"/>
</dbReference>
<dbReference type="Proteomes" id="UP000319004">
    <property type="component" value="Chromosome"/>
</dbReference>
<dbReference type="EMBL" id="CP037423">
    <property type="protein sequence ID" value="QDV42337.1"/>
    <property type="molecule type" value="Genomic_DNA"/>
</dbReference>
<organism evidence="4 5">
    <name type="scientific">Stieleria neptunia</name>
    <dbReference type="NCBI Taxonomy" id="2527979"/>
    <lineage>
        <taxon>Bacteria</taxon>
        <taxon>Pseudomonadati</taxon>
        <taxon>Planctomycetota</taxon>
        <taxon>Planctomycetia</taxon>
        <taxon>Pirellulales</taxon>
        <taxon>Pirellulaceae</taxon>
        <taxon>Stieleria</taxon>
    </lineage>
</organism>
<proteinExistence type="predicted"/>
<evidence type="ECO:0000313" key="5">
    <source>
        <dbReference type="Proteomes" id="UP000319004"/>
    </source>
</evidence>
<feature type="domain" description="CusB-like beta-barrel" evidence="3">
    <location>
        <begin position="296"/>
        <end position="377"/>
    </location>
</feature>
<dbReference type="GO" id="GO:0030313">
    <property type="term" value="C:cell envelope"/>
    <property type="evidence" value="ECO:0007669"/>
    <property type="project" value="UniProtKB-SubCell"/>
</dbReference>
<evidence type="ECO:0000256" key="2">
    <source>
        <dbReference type="ARBA" id="ARBA00023054"/>
    </source>
</evidence>
<dbReference type="Gene3D" id="1.10.287.470">
    <property type="entry name" value="Helix hairpin bin"/>
    <property type="match status" value="1"/>
</dbReference>
<reference evidence="4 5" key="1">
    <citation type="submission" date="2019-03" db="EMBL/GenBank/DDBJ databases">
        <title>Deep-cultivation of Planctomycetes and their phenomic and genomic characterization uncovers novel biology.</title>
        <authorList>
            <person name="Wiegand S."/>
            <person name="Jogler M."/>
            <person name="Boedeker C."/>
            <person name="Pinto D."/>
            <person name="Vollmers J."/>
            <person name="Rivas-Marin E."/>
            <person name="Kohn T."/>
            <person name="Peeters S.H."/>
            <person name="Heuer A."/>
            <person name="Rast P."/>
            <person name="Oberbeckmann S."/>
            <person name="Bunk B."/>
            <person name="Jeske O."/>
            <person name="Meyerdierks A."/>
            <person name="Storesund J.E."/>
            <person name="Kallscheuer N."/>
            <person name="Luecker S."/>
            <person name="Lage O.M."/>
            <person name="Pohl T."/>
            <person name="Merkel B.J."/>
            <person name="Hornburger P."/>
            <person name="Mueller R.-W."/>
            <person name="Bruemmer F."/>
            <person name="Labrenz M."/>
            <person name="Spormann A.M."/>
            <person name="Op den Camp H."/>
            <person name="Overmann J."/>
            <person name="Amann R."/>
            <person name="Jetten M.S.M."/>
            <person name="Mascher T."/>
            <person name="Medema M.H."/>
            <person name="Devos D.P."/>
            <person name="Kaster A.-K."/>
            <person name="Ovreas L."/>
            <person name="Rohde M."/>
            <person name="Galperin M.Y."/>
            <person name="Jogler C."/>
        </authorList>
    </citation>
    <scope>NUCLEOTIDE SEQUENCE [LARGE SCALE GENOMIC DNA]</scope>
    <source>
        <strain evidence="4 5">Enr13</strain>
    </source>
</reference>
<dbReference type="KEGG" id="snep:Enr13x_21820"/>
<name>A0A518HNH7_9BACT</name>
<dbReference type="PANTHER" id="PTHR32347">
    <property type="entry name" value="EFFLUX SYSTEM COMPONENT YKNX-RELATED"/>
    <property type="match status" value="1"/>
</dbReference>
<sequence>MRTLIAALVLSATVAIGLASRQAWLQKQQLPAGLIQANGRTEGDHIAIASKFAGRVSEVLAREGDNVAAAATLIQIDDQQLQAKLNQATHGVAVADAILQGARANANAVAAEVRAAKTSLALLKKQVPLAIETAEAELQQALAAGATADSNEGYKRSESQRAQKLLNSKAISVEEADRKELAWTLAQNELTTATAARITAEKRLAESKLGADRIKEREDAVAALEAMHAKSLAQIKECEARQAEAEAGVAEAQSNLDDLTITAPATGTILSRFVDQGEVVNAGTPLLDLVDLDRLYLQVYVPEPLIGRIRLGLSAKVYTDAYPDQPFNATVRYIASEAEFTPKQVQTKDERVKLVYAVRLYFNENPEHRLTPGLPADAIIRWIEETPWTPPRW</sequence>
<evidence type="ECO:0000256" key="1">
    <source>
        <dbReference type="ARBA" id="ARBA00004196"/>
    </source>
</evidence>
<dbReference type="InterPro" id="IPR050465">
    <property type="entry name" value="UPF0194_transport"/>
</dbReference>